<evidence type="ECO:0000313" key="1">
    <source>
        <dbReference type="EMBL" id="KAK1459132.1"/>
    </source>
</evidence>
<organism evidence="1 2">
    <name type="scientific">Colletotrichum melonis</name>
    <dbReference type="NCBI Taxonomy" id="1209925"/>
    <lineage>
        <taxon>Eukaryota</taxon>
        <taxon>Fungi</taxon>
        <taxon>Dikarya</taxon>
        <taxon>Ascomycota</taxon>
        <taxon>Pezizomycotina</taxon>
        <taxon>Sordariomycetes</taxon>
        <taxon>Hypocreomycetidae</taxon>
        <taxon>Glomerellales</taxon>
        <taxon>Glomerellaceae</taxon>
        <taxon>Colletotrichum</taxon>
        <taxon>Colletotrichum acutatum species complex</taxon>
    </lineage>
</organism>
<dbReference type="EMBL" id="MLGG01000013">
    <property type="protein sequence ID" value="KAK1459132.1"/>
    <property type="molecule type" value="Genomic_DNA"/>
</dbReference>
<reference evidence="1 2" key="1">
    <citation type="submission" date="2016-10" db="EMBL/GenBank/DDBJ databases">
        <title>The genome sequence of Colletotrichum fioriniae PJ7.</title>
        <authorList>
            <person name="Baroncelli R."/>
        </authorList>
    </citation>
    <scope>NUCLEOTIDE SEQUENCE [LARGE SCALE GENOMIC DNA]</scope>
    <source>
        <strain evidence="1">Col 31</strain>
    </source>
</reference>
<comment type="caution">
    <text evidence="1">The sequence shown here is derived from an EMBL/GenBank/DDBJ whole genome shotgun (WGS) entry which is preliminary data.</text>
</comment>
<accession>A0AAI9UIK1</accession>
<dbReference type="AlphaFoldDB" id="A0AAI9UIK1"/>
<sequence>MPPSLNVSVQRASCPISILSGQQDGQAKVQFCSRSQV</sequence>
<keyword evidence="2" id="KW-1185">Reference proteome</keyword>
<protein>
    <submittedName>
        <fullName evidence="1">Uncharacterized protein</fullName>
    </submittedName>
</protein>
<gene>
    <name evidence="1" type="ORF">CMEL01_02131</name>
</gene>
<evidence type="ECO:0000313" key="2">
    <source>
        <dbReference type="Proteomes" id="UP001239795"/>
    </source>
</evidence>
<dbReference type="Proteomes" id="UP001239795">
    <property type="component" value="Unassembled WGS sequence"/>
</dbReference>
<name>A0AAI9UIK1_9PEZI</name>
<proteinExistence type="predicted"/>